<keyword evidence="16" id="KW-0460">Magnesium</keyword>
<keyword evidence="12 31" id="KW-0547">Nucleotide-binding</keyword>
<evidence type="ECO:0000256" key="32">
    <source>
        <dbReference type="SAM" id="MobiDB-lite"/>
    </source>
</evidence>
<evidence type="ECO:0000256" key="5">
    <source>
        <dbReference type="ARBA" id="ARBA00011195"/>
    </source>
</evidence>
<dbReference type="SUPFAM" id="SSF56112">
    <property type="entry name" value="Protein kinase-like (PK-like)"/>
    <property type="match status" value="1"/>
</dbReference>
<protein>
    <recommendedName>
        <fullName evidence="29">Serine/threonine-protein kinase NIM1</fullName>
        <ecNumber evidence="6">2.7.11.1</ecNumber>
    </recommendedName>
    <alternativeName>
        <fullName evidence="30">NIM1 serine/threonine-protein kinase</fullName>
    </alternativeName>
</protein>
<dbReference type="PROSITE" id="PS50011">
    <property type="entry name" value="PROTEIN_KINASE_DOM"/>
    <property type="match status" value="1"/>
</dbReference>
<evidence type="ECO:0000256" key="14">
    <source>
        <dbReference type="ARBA" id="ARBA00022824"/>
    </source>
</evidence>
<sequence>MTAVCPSESSPEGTEAGAGTAGSRGSGPAGTAGSSSVSGAEVGESKGDSVGGSVGGTVVATGGQRYTRWSRQDSSDINTDDEGATIRRLTPLERLNLDMCQDDRVVRELTVGRRIGFYKIRGEIGCGNFSHVKLGIHALTKDKVAIKILDKTKLDQKTQRLLSREISSMEKLHHPNIIRLYEVVETLTRLHLVMEYAGGGELYTKITTEGKLSDTDCKIVFAQILSAVQHMHESNIIHRDLKAENVFYTSSSCVKVGDFGFSTLSRRDETLNTFCGSPPYAAPELFRDEHYVGIFVDIWALGVMLFFMVTCTMPFRADTVAKLKRCILEGAYILPSWVPEACQRLIRGILQPIPSDRCTVEQMMGCEWLLPVDFPRAMEPFRLDPSYLAESDPSELREEGMEVKAALETLGITSEHILNNQGKDCRSSITGVYRILLHRAHKRRAVESAPAVTKMSATEILPDMDGADLLGLLFHDGEDGSTEPFFPYGNGLIESWLSEQDMLTGMDTEDFLSSLLEEEDNLGTVSPSQSPLGSDSGISDDSSTGVGNNNLLGCPSPSGSDCGVVPSPSYSQPSPVHSDPAQVPGELHTETPEALTVQTDHSYSLLQSGGRDVDALQSVRAENPDTDVFIDLDDLVSEEMEEDIDIDMDSDLPCTLAIEESTLDSTLHNTTEQFQFKEIVLTEEEKRLLAKEGSTLPSHMPLTKAEERTLKRVRRKIRNKQSAQESRKKKKVYVDGLENRVAICTAHNLELQKKVQMLHKQNISLIEQLKKLQSIVKMSTMKASTTSTCVMVFLLSFCLIIFPSVNPFGRSTEQKELYTPSSIISRTLRSIPSESTDAVTYLEPEEDEFPFAPQAEVDNVKAIFAVSQKNHTPDYQRVEQPDSETGVSNSNSSADFPSPAQAAEMKPGLPGGLGSLQEGAVDSVAASAAAYEVSGSKDNWIERNPPSVILQQHRSDEM</sequence>
<comment type="cofactor">
    <cofactor evidence="1">
        <name>Mg(2+)</name>
        <dbReference type="ChEBI" id="CHEBI:18420"/>
    </cofactor>
</comment>
<keyword evidence="10" id="KW-0812">Transmembrane</keyword>
<dbReference type="InterPro" id="IPR017441">
    <property type="entry name" value="Protein_kinase_ATP_BS"/>
</dbReference>
<evidence type="ECO:0000256" key="10">
    <source>
        <dbReference type="ARBA" id="ARBA00022692"/>
    </source>
</evidence>
<dbReference type="PROSITE" id="PS50217">
    <property type="entry name" value="BZIP"/>
    <property type="match status" value="1"/>
</dbReference>
<dbReference type="InterPro" id="IPR046347">
    <property type="entry name" value="bZIP_sf"/>
</dbReference>
<evidence type="ECO:0000256" key="27">
    <source>
        <dbReference type="ARBA" id="ARBA00048679"/>
    </source>
</evidence>
<evidence type="ECO:0000256" key="15">
    <source>
        <dbReference type="ARBA" id="ARBA00022840"/>
    </source>
</evidence>
<evidence type="ECO:0000256" key="25">
    <source>
        <dbReference type="ARBA" id="ARBA00023242"/>
    </source>
</evidence>
<dbReference type="GO" id="GO:0000981">
    <property type="term" value="F:DNA-binding transcription factor activity, RNA polymerase II-specific"/>
    <property type="evidence" value="ECO:0007669"/>
    <property type="project" value="TreeGrafter"/>
</dbReference>
<comment type="function">
    <text evidence="28">Transcriptional activator. Binds the cAMP response element (CRE). Activates transcription through box-B element and CRE. Seems to function synergistically with atf6. Regulates FGF21 transcription.</text>
</comment>
<dbReference type="PROSITE" id="PS00108">
    <property type="entry name" value="PROTEIN_KINASE_ST"/>
    <property type="match status" value="1"/>
</dbReference>
<accession>A0A2U9BUV5</accession>
<dbReference type="InterPro" id="IPR008271">
    <property type="entry name" value="Ser/Thr_kinase_AS"/>
</dbReference>
<feature type="region of interest" description="Disordered" evidence="32">
    <location>
        <begin position="871"/>
        <end position="917"/>
    </location>
</feature>
<evidence type="ECO:0000256" key="21">
    <source>
        <dbReference type="ARBA" id="ARBA00023136"/>
    </source>
</evidence>
<dbReference type="EMBL" id="CP026251">
    <property type="protein sequence ID" value="AWP07309.1"/>
    <property type="molecule type" value="Genomic_DNA"/>
</dbReference>
<evidence type="ECO:0000256" key="16">
    <source>
        <dbReference type="ARBA" id="ARBA00022842"/>
    </source>
</evidence>
<evidence type="ECO:0000256" key="26">
    <source>
        <dbReference type="ARBA" id="ARBA00047899"/>
    </source>
</evidence>
<evidence type="ECO:0000259" key="33">
    <source>
        <dbReference type="PROSITE" id="PS50011"/>
    </source>
</evidence>
<keyword evidence="17" id="KW-0735">Signal-anchor</keyword>
<comment type="catalytic activity">
    <reaction evidence="27">
        <text>L-seryl-[protein] + ATP = O-phospho-L-seryl-[protein] + ADP + H(+)</text>
        <dbReference type="Rhea" id="RHEA:17989"/>
        <dbReference type="Rhea" id="RHEA-COMP:9863"/>
        <dbReference type="Rhea" id="RHEA-COMP:11604"/>
        <dbReference type="ChEBI" id="CHEBI:15378"/>
        <dbReference type="ChEBI" id="CHEBI:29999"/>
        <dbReference type="ChEBI" id="CHEBI:30616"/>
        <dbReference type="ChEBI" id="CHEBI:83421"/>
        <dbReference type="ChEBI" id="CHEBI:456216"/>
        <dbReference type="EC" id="2.7.11.1"/>
    </reaction>
</comment>
<comment type="similarity">
    <text evidence="3">Belongs to the protein kinase superfamily. CAMK Ser/Thr protein kinase family.</text>
</comment>
<dbReference type="AlphaFoldDB" id="A0A2U9BUV5"/>
<feature type="compositionally biased region" description="Polar residues" evidence="32">
    <location>
        <begin position="883"/>
        <end position="895"/>
    </location>
</feature>
<dbReference type="PROSITE" id="PS00036">
    <property type="entry name" value="BZIP_BASIC"/>
    <property type="match status" value="1"/>
</dbReference>
<dbReference type="SUPFAM" id="SSF57959">
    <property type="entry name" value="Leucine zipper domain"/>
    <property type="match status" value="1"/>
</dbReference>
<keyword evidence="25" id="KW-0539">Nucleus</keyword>
<keyword evidence="7" id="KW-0723">Serine/threonine-protein kinase</keyword>
<dbReference type="SMART" id="SM00220">
    <property type="entry name" value="S_TKc"/>
    <property type="match status" value="1"/>
</dbReference>
<evidence type="ECO:0000256" key="7">
    <source>
        <dbReference type="ARBA" id="ARBA00022527"/>
    </source>
</evidence>
<keyword evidence="14" id="KW-0256">Endoplasmic reticulum</keyword>
<evidence type="ECO:0000256" key="22">
    <source>
        <dbReference type="ARBA" id="ARBA00023159"/>
    </source>
</evidence>
<evidence type="ECO:0000256" key="20">
    <source>
        <dbReference type="ARBA" id="ARBA00023125"/>
    </source>
</evidence>
<feature type="compositionally biased region" description="Low complexity" evidence="32">
    <location>
        <begin position="533"/>
        <end position="545"/>
    </location>
</feature>
<evidence type="ECO:0000313" key="36">
    <source>
        <dbReference type="Proteomes" id="UP000246464"/>
    </source>
</evidence>
<keyword evidence="9" id="KW-0808">Transferase</keyword>
<dbReference type="STRING" id="52904.ENSSMAP00000004787"/>
<dbReference type="GO" id="GO:0005789">
    <property type="term" value="C:endoplasmic reticulum membrane"/>
    <property type="evidence" value="ECO:0007669"/>
    <property type="project" value="UniProtKB-SubCell"/>
</dbReference>
<feature type="region of interest" description="Disordered" evidence="32">
    <location>
        <begin position="1"/>
        <end position="59"/>
    </location>
</feature>
<evidence type="ECO:0000256" key="11">
    <source>
        <dbReference type="ARBA" id="ARBA00022723"/>
    </source>
</evidence>
<comment type="catalytic activity">
    <reaction evidence="26">
        <text>L-threonyl-[protein] + ATP = O-phospho-L-threonyl-[protein] + ADP + H(+)</text>
        <dbReference type="Rhea" id="RHEA:46608"/>
        <dbReference type="Rhea" id="RHEA-COMP:11060"/>
        <dbReference type="Rhea" id="RHEA-COMP:11605"/>
        <dbReference type="ChEBI" id="CHEBI:15378"/>
        <dbReference type="ChEBI" id="CHEBI:30013"/>
        <dbReference type="ChEBI" id="CHEBI:30616"/>
        <dbReference type="ChEBI" id="CHEBI:61977"/>
        <dbReference type="ChEBI" id="CHEBI:456216"/>
        <dbReference type="EC" id="2.7.11.1"/>
    </reaction>
</comment>
<name>A0A2U9BUV5_SCOMX</name>
<evidence type="ECO:0000256" key="19">
    <source>
        <dbReference type="ARBA" id="ARBA00023015"/>
    </source>
</evidence>
<feature type="binding site" evidence="31">
    <location>
        <position position="147"/>
    </location>
    <ligand>
        <name>ATP</name>
        <dbReference type="ChEBI" id="CHEBI:30616"/>
    </ligand>
</feature>
<keyword evidence="19" id="KW-0805">Transcription regulation</keyword>
<evidence type="ECO:0000256" key="31">
    <source>
        <dbReference type="PROSITE-ProRule" id="PRU10141"/>
    </source>
</evidence>
<evidence type="ECO:0000256" key="4">
    <source>
        <dbReference type="ARBA" id="ARBA00009050"/>
    </source>
</evidence>
<keyword evidence="11" id="KW-0479">Metal-binding</keyword>
<feature type="region of interest" description="Disordered" evidence="32">
    <location>
        <begin position="520"/>
        <end position="586"/>
    </location>
</feature>
<gene>
    <name evidence="35" type="ORF">SMAX5B_010529</name>
</gene>
<feature type="compositionally biased region" description="Basic and acidic residues" evidence="32">
    <location>
        <begin position="871"/>
        <end position="880"/>
    </location>
</feature>
<reference evidence="35 36" key="1">
    <citation type="submission" date="2017-12" db="EMBL/GenBank/DDBJ databases">
        <title>Integrating genomic resources of turbot (Scophthalmus maximus) in depth evaluation of genetic and physical mapping variation across individuals.</title>
        <authorList>
            <person name="Martinez P."/>
        </authorList>
    </citation>
    <scope>NUCLEOTIDE SEQUENCE [LARGE SCALE GENOMIC DNA]</scope>
</reference>
<dbReference type="Gene3D" id="1.20.5.170">
    <property type="match status" value="1"/>
</dbReference>
<feature type="region of interest" description="Disordered" evidence="32">
    <location>
        <begin position="934"/>
        <end position="958"/>
    </location>
</feature>
<comment type="similarity">
    <text evidence="4">Belongs to the bZIP family. ATF subfamily.</text>
</comment>
<keyword evidence="36" id="KW-1185">Reference proteome</keyword>
<dbReference type="Pfam" id="PF00069">
    <property type="entry name" value="Pkinase"/>
    <property type="match status" value="1"/>
</dbReference>
<dbReference type="Proteomes" id="UP000246464">
    <property type="component" value="Chromosome 9"/>
</dbReference>
<keyword evidence="8" id="KW-0597">Phosphoprotein</keyword>
<feature type="compositionally biased region" description="Gly residues" evidence="32">
    <location>
        <begin position="19"/>
        <end position="30"/>
    </location>
</feature>
<dbReference type="GO" id="GO:0004674">
    <property type="term" value="F:protein serine/threonine kinase activity"/>
    <property type="evidence" value="ECO:0007669"/>
    <property type="project" value="UniProtKB-KW"/>
</dbReference>
<dbReference type="FunFam" id="1.10.510.10:FF:000346">
    <property type="entry name" value="Serine/threonine-protein kinase NIM1"/>
    <property type="match status" value="1"/>
</dbReference>
<dbReference type="GO" id="GO:0046872">
    <property type="term" value="F:metal ion binding"/>
    <property type="evidence" value="ECO:0007669"/>
    <property type="project" value="UniProtKB-KW"/>
</dbReference>
<keyword evidence="22" id="KW-0010">Activator</keyword>
<evidence type="ECO:0000256" key="12">
    <source>
        <dbReference type="ARBA" id="ARBA00022741"/>
    </source>
</evidence>
<evidence type="ECO:0000256" key="23">
    <source>
        <dbReference type="ARBA" id="ARBA00023163"/>
    </source>
</evidence>
<dbReference type="InterPro" id="IPR049571">
    <property type="entry name" value="NIM1K_STKc"/>
</dbReference>
<feature type="compositionally biased region" description="Low complexity" evidence="32">
    <location>
        <begin position="564"/>
        <end position="576"/>
    </location>
</feature>
<evidence type="ECO:0000256" key="2">
    <source>
        <dbReference type="ARBA" id="ARBA00004648"/>
    </source>
</evidence>
<dbReference type="InterPro" id="IPR011009">
    <property type="entry name" value="Kinase-like_dom_sf"/>
</dbReference>
<dbReference type="InterPro" id="IPR000719">
    <property type="entry name" value="Prot_kinase_dom"/>
</dbReference>
<dbReference type="FunFam" id="1.20.5.170:FF:000042">
    <property type="entry name" value="Cyclic AMP-responsive element-binding protein 3-like protein 3"/>
    <property type="match status" value="1"/>
</dbReference>
<dbReference type="GO" id="GO:0005524">
    <property type="term" value="F:ATP binding"/>
    <property type="evidence" value="ECO:0007669"/>
    <property type="project" value="UniProtKB-UniRule"/>
</dbReference>
<dbReference type="EC" id="2.7.11.1" evidence="6"/>
<keyword evidence="21" id="KW-0472">Membrane</keyword>
<feature type="compositionally biased region" description="Low complexity" evidence="32">
    <location>
        <begin position="31"/>
        <end position="42"/>
    </location>
</feature>
<evidence type="ECO:0000256" key="8">
    <source>
        <dbReference type="ARBA" id="ARBA00022553"/>
    </source>
</evidence>
<evidence type="ECO:0000256" key="9">
    <source>
        <dbReference type="ARBA" id="ARBA00022679"/>
    </source>
</evidence>
<keyword evidence="15 31" id="KW-0067">ATP-binding</keyword>
<dbReference type="FunFam" id="3.30.200.20:FF:000003">
    <property type="entry name" value="Non-specific serine/threonine protein kinase"/>
    <property type="match status" value="1"/>
</dbReference>
<dbReference type="PANTHER" id="PTHR45996:SF4">
    <property type="entry name" value="CYCLIC AMP-RESPONSIVE ELEMENT-BINDING PROTEIN 3"/>
    <property type="match status" value="1"/>
</dbReference>
<organism evidence="35 36">
    <name type="scientific">Scophthalmus maximus</name>
    <name type="common">Turbot</name>
    <name type="synonym">Psetta maxima</name>
    <dbReference type="NCBI Taxonomy" id="52904"/>
    <lineage>
        <taxon>Eukaryota</taxon>
        <taxon>Metazoa</taxon>
        <taxon>Chordata</taxon>
        <taxon>Craniata</taxon>
        <taxon>Vertebrata</taxon>
        <taxon>Euteleostomi</taxon>
        <taxon>Actinopterygii</taxon>
        <taxon>Neopterygii</taxon>
        <taxon>Teleostei</taxon>
        <taxon>Neoteleostei</taxon>
        <taxon>Acanthomorphata</taxon>
        <taxon>Carangaria</taxon>
        <taxon>Pleuronectiformes</taxon>
        <taxon>Pleuronectoidei</taxon>
        <taxon>Scophthalmidae</taxon>
        <taxon>Scophthalmus</taxon>
    </lineage>
</organism>
<dbReference type="Pfam" id="PF00170">
    <property type="entry name" value="bZIP_1"/>
    <property type="match status" value="1"/>
</dbReference>
<dbReference type="CDD" id="cd14689">
    <property type="entry name" value="bZIP_CREB3"/>
    <property type="match status" value="1"/>
</dbReference>
<keyword evidence="13 35" id="KW-0418">Kinase</keyword>
<dbReference type="InterPro" id="IPR004827">
    <property type="entry name" value="bZIP"/>
</dbReference>
<evidence type="ECO:0000259" key="34">
    <source>
        <dbReference type="PROSITE" id="PS50217"/>
    </source>
</evidence>
<dbReference type="SMART" id="SM00338">
    <property type="entry name" value="BRLZ"/>
    <property type="match status" value="1"/>
</dbReference>
<evidence type="ECO:0000256" key="18">
    <source>
        <dbReference type="ARBA" id="ARBA00022989"/>
    </source>
</evidence>
<evidence type="ECO:0000256" key="28">
    <source>
        <dbReference type="ARBA" id="ARBA00057520"/>
    </source>
</evidence>
<dbReference type="InterPro" id="IPR051381">
    <property type="entry name" value="CREB_ATF_subfamily"/>
</dbReference>
<dbReference type="GO" id="GO:0005634">
    <property type="term" value="C:nucleus"/>
    <property type="evidence" value="ECO:0007669"/>
    <property type="project" value="TreeGrafter"/>
</dbReference>
<feature type="domain" description="BZIP" evidence="34">
    <location>
        <begin position="709"/>
        <end position="772"/>
    </location>
</feature>
<keyword evidence="18" id="KW-1133">Transmembrane helix</keyword>
<keyword evidence="24" id="KW-0325">Glycoprotein</keyword>
<comment type="subunit">
    <text evidence="5">Binds DNA as a dimer.</text>
</comment>
<dbReference type="CDD" id="cd14075">
    <property type="entry name" value="STKc_NIM1"/>
    <property type="match status" value="1"/>
</dbReference>
<proteinExistence type="inferred from homology"/>
<feature type="compositionally biased region" description="Polar residues" evidence="32">
    <location>
        <begin position="523"/>
        <end position="532"/>
    </location>
</feature>
<dbReference type="PROSITE" id="PS00107">
    <property type="entry name" value="PROTEIN_KINASE_ATP"/>
    <property type="match status" value="1"/>
</dbReference>
<dbReference type="Gene3D" id="1.10.510.10">
    <property type="entry name" value="Transferase(Phosphotransferase) domain 1"/>
    <property type="match status" value="1"/>
</dbReference>
<evidence type="ECO:0000256" key="6">
    <source>
        <dbReference type="ARBA" id="ARBA00012513"/>
    </source>
</evidence>
<evidence type="ECO:0000256" key="3">
    <source>
        <dbReference type="ARBA" id="ARBA00006692"/>
    </source>
</evidence>
<evidence type="ECO:0000256" key="13">
    <source>
        <dbReference type="ARBA" id="ARBA00022777"/>
    </source>
</evidence>
<evidence type="ECO:0000313" key="35">
    <source>
        <dbReference type="EMBL" id="AWP07309.1"/>
    </source>
</evidence>
<keyword evidence="23" id="KW-0804">Transcription</keyword>
<comment type="subcellular location">
    <subcellularLocation>
        <location evidence="2">Endoplasmic reticulum membrane</location>
        <topology evidence="2">Single-pass type II membrane protein</topology>
    </subcellularLocation>
</comment>
<keyword evidence="20" id="KW-0238">DNA-binding</keyword>
<evidence type="ECO:0000256" key="1">
    <source>
        <dbReference type="ARBA" id="ARBA00001946"/>
    </source>
</evidence>
<dbReference type="PANTHER" id="PTHR45996">
    <property type="entry name" value="AGAP001464-PB"/>
    <property type="match status" value="1"/>
</dbReference>
<evidence type="ECO:0000256" key="24">
    <source>
        <dbReference type="ARBA" id="ARBA00023180"/>
    </source>
</evidence>
<evidence type="ECO:0000256" key="30">
    <source>
        <dbReference type="ARBA" id="ARBA00080118"/>
    </source>
</evidence>
<evidence type="ECO:0000256" key="29">
    <source>
        <dbReference type="ARBA" id="ARBA00069491"/>
    </source>
</evidence>
<feature type="domain" description="Protein kinase" evidence="33">
    <location>
        <begin position="118"/>
        <end position="369"/>
    </location>
</feature>
<dbReference type="GO" id="GO:0000978">
    <property type="term" value="F:RNA polymerase II cis-regulatory region sequence-specific DNA binding"/>
    <property type="evidence" value="ECO:0007669"/>
    <property type="project" value="TreeGrafter"/>
</dbReference>
<evidence type="ECO:0000256" key="17">
    <source>
        <dbReference type="ARBA" id="ARBA00022968"/>
    </source>
</evidence>